<name>A0A9P5ZHT1_PLEER</name>
<reference evidence="1" key="1">
    <citation type="submission" date="2020-11" db="EMBL/GenBank/DDBJ databases">
        <authorList>
            <consortium name="DOE Joint Genome Institute"/>
            <person name="Ahrendt S."/>
            <person name="Riley R."/>
            <person name="Andreopoulos W."/>
            <person name="Labutti K."/>
            <person name="Pangilinan J."/>
            <person name="Ruiz-Duenas F.J."/>
            <person name="Barrasa J.M."/>
            <person name="Sanchez-Garcia M."/>
            <person name="Camarero S."/>
            <person name="Miyauchi S."/>
            <person name="Serrano A."/>
            <person name="Linde D."/>
            <person name="Babiker R."/>
            <person name="Drula E."/>
            <person name="Ayuso-Fernandez I."/>
            <person name="Pacheco R."/>
            <person name="Padilla G."/>
            <person name="Ferreira P."/>
            <person name="Barriuso J."/>
            <person name="Kellner H."/>
            <person name="Castanera R."/>
            <person name="Alfaro M."/>
            <person name="Ramirez L."/>
            <person name="Pisabarro A.G."/>
            <person name="Kuo A."/>
            <person name="Tritt A."/>
            <person name="Lipzen A."/>
            <person name="He G."/>
            <person name="Yan M."/>
            <person name="Ng V."/>
            <person name="Cullen D."/>
            <person name="Martin F."/>
            <person name="Rosso M.-N."/>
            <person name="Henrissat B."/>
            <person name="Hibbett D."/>
            <person name="Martinez A.T."/>
            <person name="Grigoriev I.V."/>
        </authorList>
    </citation>
    <scope>NUCLEOTIDE SEQUENCE</scope>
    <source>
        <strain evidence="1">ATCC 90797</strain>
    </source>
</reference>
<gene>
    <name evidence="1" type="ORF">BDN71DRAFT_1499803</name>
</gene>
<comment type="caution">
    <text evidence="1">The sequence shown here is derived from an EMBL/GenBank/DDBJ whole genome shotgun (WGS) entry which is preliminary data.</text>
</comment>
<keyword evidence="2" id="KW-1185">Reference proteome</keyword>
<dbReference type="EMBL" id="MU154755">
    <property type="protein sequence ID" value="KAF9487706.1"/>
    <property type="molecule type" value="Genomic_DNA"/>
</dbReference>
<dbReference type="Proteomes" id="UP000807025">
    <property type="component" value="Unassembled WGS sequence"/>
</dbReference>
<accession>A0A9P5ZHT1</accession>
<proteinExistence type="predicted"/>
<sequence length="307" mass="35092">MFPAHLRRPKLSNFLTVNIVDPSPPPPPSLLLTSYPIEYRLGGGAMKLQIHKALPQWQGHQTLLLLVAFALFLTVIYLRESLIVIALQAQGPISWRRPPTAHFSRADGLFEDRRRGRHPVIELIERAGKEWERKHQRASKTLSEAVAEYKRRYKRLPPKGFDDWWQYVQENDVKLPDEYDSIYEDLEPFWGIRPRDLLQIQAAQENIPDAYIIAKEPNASVGISNVVRSRINPMPMEALISGYQGLFNLLKPVEHMLPPFRIPVSPHDSPNLVSDYDVKTAALNAAAAGKCEPLPFSRQSQTNFFFI</sequence>
<dbReference type="AlphaFoldDB" id="A0A9P5ZHT1"/>
<evidence type="ECO:0000313" key="1">
    <source>
        <dbReference type="EMBL" id="KAF9487706.1"/>
    </source>
</evidence>
<protein>
    <submittedName>
        <fullName evidence="1">Uncharacterized protein</fullName>
    </submittedName>
</protein>
<organism evidence="1 2">
    <name type="scientific">Pleurotus eryngii</name>
    <name type="common">Boletus of the steppes</name>
    <dbReference type="NCBI Taxonomy" id="5323"/>
    <lineage>
        <taxon>Eukaryota</taxon>
        <taxon>Fungi</taxon>
        <taxon>Dikarya</taxon>
        <taxon>Basidiomycota</taxon>
        <taxon>Agaricomycotina</taxon>
        <taxon>Agaricomycetes</taxon>
        <taxon>Agaricomycetidae</taxon>
        <taxon>Agaricales</taxon>
        <taxon>Pleurotineae</taxon>
        <taxon>Pleurotaceae</taxon>
        <taxon>Pleurotus</taxon>
    </lineage>
</organism>
<dbReference type="OrthoDB" id="3043088at2759"/>
<evidence type="ECO:0000313" key="2">
    <source>
        <dbReference type="Proteomes" id="UP000807025"/>
    </source>
</evidence>